<reference evidence="10" key="1">
    <citation type="submission" date="2021-03" db="EMBL/GenBank/DDBJ databases">
        <authorList>
            <person name="Bekaert M."/>
        </authorList>
    </citation>
    <scope>NUCLEOTIDE SEQUENCE</scope>
</reference>
<feature type="transmembrane region" description="Helical" evidence="8">
    <location>
        <begin position="418"/>
        <end position="440"/>
    </location>
</feature>
<dbReference type="AlphaFoldDB" id="A0A8S3QNJ9"/>
<feature type="transmembrane region" description="Helical" evidence="8">
    <location>
        <begin position="348"/>
        <end position="367"/>
    </location>
</feature>
<dbReference type="OrthoDB" id="5062115at2759"/>
<keyword evidence="6 8" id="KW-0472">Membrane</keyword>
<feature type="transmembrane region" description="Helical" evidence="8">
    <location>
        <begin position="387"/>
        <end position="406"/>
    </location>
</feature>
<evidence type="ECO:0000256" key="5">
    <source>
        <dbReference type="ARBA" id="ARBA00022989"/>
    </source>
</evidence>
<proteinExistence type="inferred from homology"/>
<dbReference type="InterPro" id="IPR036058">
    <property type="entry name" value="Kazal_dom_sf"/>
</dbReference>
<dbReference type="Gene3D" id="1.20.1250.20">
    <property type="entry name" value="MFS general substrate transporter like domains"/>
    <property type="match status" value="1"/>
</dbReference>
<feature type="transmembrane region" description="Helical" evidence="8">
    <location>
        <begin position="267"/>
        <end position="291"/>
    </location>
</feature>
<dbReference type="Pfam" id="PF07648">
    <property type="entry name" value="Kazal_2"/>
    <property type="match status" value="1"/>
</dbReference>
<dbReference type="SUPFAM" id="SSF100895">
    <property type="entry name" value="Kazal-type serine protease inhibitors"/>
    <property type="match status" value="1"/>
</dbReference>
<dbReference type="PANTHER" id="PTHR11388">
    <property type="entry name" value="ORGANIC ANION TRANSPORTER"/>
    <property type="match status" value="1"/>
</dbReference>
<dbReference type="InterPro" id="IPR036259">
    <property type="entry name" value="MFS_trans_sf"/>
</dbReference>
<keyword evidence="7" id="KW-1015">Disulfide bond</keyword>
<dbReference type="InterPro" id="IPR002350">
    <property type="entry name" value="Kazal_dom"/>
</dbReference>
<accession>A0A8S3QNJ9</accession>
<evidence type="ECO:0000256" key="3">
    <source>
        <dbReference type="ARBA" id="ARBA00022475"/>
    </source>
</evidence>
<feature type="transmembrane region" description="Helical" evidence="8">
    <location>
        <begin position="103"/>
        <end position="123"/>
    </location>
</feature>
<dbReference type="GO" id="GO:0016323">
    <property type="term" value="C:basolateral plasma membrane"/>
    <property type="evidence" value="ECO:0007669"/>
    <property type="project" value="TreeGrafter"/>
</dbReference>
<feature type="transmembrane region" description="Helical" evidence="8">
    <location>
        <begin position="607"/>
        <end position="627"/>
    </location>
</feature>
<dbReference type="PROSITE" id="PS51465">
    <property type="entry name" value="KAZAL_2"/>
    <property type="match status" value="1"/>
</dbReference>
<dbReference type="PANTHER" id="PTHR11388:SF76">
    <property type="entry name" value="SOLUTE CARRIER ORGANIC ANION TRANSPORTER FAMILY MEMBER"/>
    <property type="match status" value="1"/>
</dbReference>
<dbReference type="GO" id="GO:0015347">
    <property type="term" value="F:sodium-independent organic anion transmembrane transporter activity"/>
    <property type="evidence" value="ECO:0007669"/>
    <property type="project" value="TreeGrafter"/>
</dbReference>
<gene>
    <name evidence="10" type="ORF">MEDL_10944</name>
</gene>
<comment type="caution">
    <text evidence="10">The sequence shown here is derived from an EMBL/GenBank/DDBJ whole genome shotgun (WGS) entry which is preliminary data.</text>
</comment>
<keyword evidence="5 8" id="KW-1133">Transmembrane helix</keyword>
<dbReference type="SUPFAM" id="SSF103473">
    <property type="entry name" value="MFS general substrate transporter"/>
    <property type="match status" value="1"/>
</dbReference>
<evidence type="ECO:0000256" key="7">
    <source>
        <dbReference type="ARBA" id="ARBA00023157"/>
    </source>
</evidence>
<evidence type="ECO:0000313" key="11">
    <source>
        <dbReference type="Proteomes" id="UP000683360"/>
    </source>
</evidence>
<evidence type="ECO:0000313" key="10">
    <source>
        <dbReference type="EMBL" id="CAG2196046.1"/>
    </source>
</evidence>
<keyword evidence="3" id="KW-1003">Cell membrane</keyword>
<dbReference type="Proteomes" id="UP000683360">
    <property type="component" value="Unassembled WGS sequence"/>
</dbReference>
<evidence type="ECO:0000256" key="1">
    <source>
        <dbReference type="ARBA" id="ARBA00004651"/>
    </source>
</evidence>
<keyword evidence="4 8" id="KW-0812">Transmembrane</keyword>
<sequence length="656" mass="73208">MTEKTEKNGHISHEIDDQEYQCGFYCRIPYLQRFATAAGFTGFFILPQLASQSLSSYINSQIPTLERQFSLSSYESGIIMTFNDIGFLLVGILVAAIPKLVHIPRWLFGAIMIFAVSGLLCSLPHFIVNSKQDVTDTTLEIANTTKLAESSIFPICTDVVNSDKNNTTMENKPRFLNLAIDQSLKSLSVGLIGIGLGLQELQKSIRTPFLTQYLDEGNKDKTGFYLGILTSAAIFGPVLAYVLGGIFSRIYVTLEDVDMSTKDPRWIGAWWLGFFVFGFIALIFSFPLLCFPRYLTQKNKRKEKEEENLVMKHEIQNGLIVGSLKEASKMEIFKERSASYIRVLKSPVYLFLLAAFVLHISSVLGPVAFKTKYIVAQFGLPLWKANLIISAVTVATVAIGAFFGGYITKKFKLSPRMFIVVILILHAGQIVFGGGVIFVGCDQPQIVGPNMPYSIPINMTDDCHCDPKDYFPVCGSDGRNFHSPCYAGCKEVVRNGRVSNCLFIIRKKGGNISILDISNRDKSNSIMNVKDQISHIVSVFTGAVVTLAERWKQLCVRSLIPFIPAPIVFGKIIDTSCILWNSDSSRKGSCSLYNIAELRIGMFGTVLIYKAAALIFMLLALWKVWAIKDWEELRKMKTDHMKMNGDAEKAVSMEHK</sequence>
<dbReference type="Pfam" id="PF03137">
    <property type="entry name" value="OATP"/>
    <property type="match status" value="2"/>
</dbReference>
<name>A0A8S3QNJ9_MYTED</name>
<evidence type="ECO:0000256" key="8">
    <source>
        <dbReference type="SAM" id="Phobius"/>
    </source>
</evidence>
<evidence type="ECO:0000256" key="2">
    <source>
        <dbReference type="ARBA" id="ARBA00009657"/>
    </source>
</evidence>
<evidence type="ECO:0000256" key="4">
    <source>
        <dbReference type="ARBA" id="ARBA00022692"/>
    </source>
</evidence>
<feature type="domain" description="Kazal-like" evidence="9">
    <location>
        <begin position="457"/>
        <end position="503"/>
    </location>
</feature>
<dbReference type="GO" id="GO:0043252">
    <property type="term" value="P:sodium-independent organic anion transport"/>
    <property type="evidence" value="ECO:0007669"/>
    <property type="project" value="TreeGrafter"/>
</dbReference>
<dbReference type="CDD" id="cd17336">
    <property type="entry name" value="MFS_SLCO_OATP"/>
    <property type="match status" value="1"/>
</dbReference>
<dbReference type="EMBL" id="CAJPWZ010000543">
    <property type="protein sequence ID" value="CAG2196046.1"/>
    <property type="molecule type" value="Genomic_DNA"/>
</dbReference>
<organism evidence="10 11">
    <name type="scientific">Mytilus edulis</name>
    <name type="common">Blue mussel</name>
    <dbReference type="NCBI Taxonomy" id="6550"/>
    <lineage>
        <taxon>Eukaryota</taxon>
        <taxon>Metazoa</taxon>
        <taxon>Spiralia</taxon>
        <taxon>Lophotrochozoa</taxon>
        <taxon>Mollusca</taxon>
        <taxon>Bivalvia</taxon>
        <taxon>Autobranchia</taxon>
        <taxon>Pteriomorphia</taxon>
        <taxon>Mytilida</taxon>
        <taxon>Mytiloidea</taxon>
        <taxon>Mytilidae</taxon>
        <taxon>Mytilinae</taxon>
        <taxon>Mytilus</taxon>
    </lineage>
</organism>
<evidence type="ECO:0000256" key="6">
    <source>
        <dbReference type="ARBA" id="ARBA00023136"/>
    </source>
</evidence>
<comment type="similarity">
    <text evidence="2">Belongs to the organo anion transporter (TC 2.A.60) family.</text>
</comment>
<comment type="subcellular location">
    <subcellularLocation>
        <location evidence="1">Cell membrane</location>
        <topology evidence="1">Multi-pass membrane protein</topology>
    </subcellularLocation>
</comment>
<evidence type="ECO:0000259" key="9">
    <source>
        <dbReference type="PROSITE" id="PS51465"/>
    </source>
</evidence>
<feature type="transmembrane region" description="Helical" evidence="8">
    <location>
        <begin position="77"/>
        <end position="97"/>
    </location>
</feature>
<feature type="transmembrane region" description="Helical" evidence="8">
    <location>
        <begin position="224"/>
        <end position="247"/>
    </location>
</feature>
<keyword evidence="11" id="KW-1185">Reference proteome</keyword>
<dbReference type="InterPro" id="IPR004156">
    <property type="entry name" value="OATP"/>
</dbReference>
<protein>
    <submittedName>
        <fullName evidence="10">SLCO2B</fullName>
    </submittedName>
</protein>
<dbReference type="Gene3D" id="3.30.60.30">
    <property type="match status" value="1"/>
</dbReference>